<organism evidence="1">
    <name type="scientific">Pedobacter sp. KACC 23697</name>
    <dbReference type="NCBI Taxonomy" id="3149230"/>
    <lineage>
        <taxon>Bacteria</taxon>
        <taxon>Pseudomonadati</taxon>
        <taxon>Bacteroidota</taxon>
        <taxon>Sphingobacteriia</taxon>
        <taxon>Sphingobacteriales</taxon>
        <taxon>Sphingobacteriaceae</taxon>
        <taxon>Pedobacter</taxon>
    </lineage>
</organism>
<dbReference type="RefSeq" id="WP_406827153.1">
    <property type="nucleotide sequence ID" value="NZ_CP157485.1"/>
</dbReference>
<accession>A0AAU7KBM2</accession>
<proteinExistence type="predicted"/>
<dbReference type="AlphaFoldDB" id="A0AAU7KBM2"/>
<sequence>MIKNNKFLSFILVIPFILSCQIKKDQHLAADSFLPMQIGNLWYMNAQSYTEIQDTVRINKKLFYKFYSLVGGDASSTVYLRIDEHHKLIEGYPDSPLKTYTRADFSAKKGDKFFTTGEKDENDNEVTVVQKSDREITFSFDPVYHPNLKGHPTLVKYIRGKGWADQYQKIKIDGVVYQESQDKN</sequence>
<reference evidence="1" key="1">
    <citation type="submission" date="2024-05" db="EMBL/GenBank/DDBJ databases">
        <authorList>
            <person name="Kim S."/>
            <person name="Heo J."/>
            <person name="Choi H."/>
            <person name="Choi Y."/>
            <person name="Kwon S.-W."/>
            <person name="Kim Y."/>
        </authorList>
    </citation>
    <scope>NUCLEOTIDE SEQUENCE</scope>
    <source>
        <strain evidence="1">KACC 23697</strain>
    </source>
</reference>
<gene>
    <name evidence="1" type="ORF">ABEG20_09570</name>
</gene>
<protein>
    <recommendedName>
        <fullName evidence="2">Lipoprotein</fullName>
    </recommendedName>
</protein>
<evidence type="ECO:0000313" key="1">
    <source>
        <dbReference type="EMBL" id="XBO49848.1"/>
    </source>
</evidence>
<evidence type="ECO:0008006" key="2">
    <source>
        <dbReference type="Google" id="ProtNLM"/>
    </source>
</evidence>
<name>A0AAU7KBM2_9SPHI</name>
<dbReference type="PROSITE" id="PS51257">
    <property type="entry name" value="PROKAR_LIPOPROTEIN"/>
    <property type="match status" value="1"/>
</dbReference>
<dbReference type="EMBL" id="CP157485">
    <property type="protein sequence ID" value="XBO49848.1"/>
    <property type="molecule type" value="Genomic_DNA"/>
</dbReference>